<evidence type="ECO:0000256" key="2">
    <source>
        <dbReference type="SAM" id="MobiDB-lite"/>
    </source>
</evidence>
<gene>
    <name evidence="5" type="ORF">EK21DRAFT_60385</name>
</gene>
<comment type="caution">
    <text evidence="5">The sequence shown here is derived from an EMBL/GenBank/DDBJ whole genome shotgun (WGS) entry which is preliminary data.</text>
</comment>
<evidence type="ECO:0000259" key="4">
    <source>
        <dbReference type="Pfam" id="PF23395"/>
    </source>
</evidence>
<name>A0A9P4HDQ5_9PLEO</name>
<reference evidence="5" key="1">
    <citation type="journal article" date="2020" name="Stud. Mycol.">
        <title>101 Dothideomycetes genomes: a test case for predicting lifestyles and emergence of pathogens.</title>
        <authorList>
            <person name="Haridas S."/>
            <person name="Albert R."/>
            <person name="Binder M."/>
            <person name="Bloem J."/>
            <person name="Labutti K."/>
            <person name="Salamov A."/>
            <person name="Andreopoulos B."/>
            <person name="Baker S."/>
            <person name="Barry K."/>
            <person name="Bills G."/>
            <person name="Bluhm B."/>
            <person name="Cannon C."/>
            <person name="Castanera R."/>
            <person name="Culley D."/>
            <person name="Daum C."/>
            <person name="Ezra D."/>
            <person name="Gonzalez J."/>
            <person name="Henrissat B."/>
            <person name="Kuo A."/>
            <person name="Liang C."/>
            <person name="Lipzen A."/>
            <person name="Lutzoni F."/>
            <person name="Magnuson J."/>
            <person name="Mondo S."/>
            <person name="Nolan M."/>
            <person name="Ohm R."/>
            <person name="Pangilinan J."/>
            <person name="Park H.-J."/>
            <person name="Ramirez L."/>
            <person name="Alfaro M."/>
            <person name="Sun H."/>
            <person name="Tritt A."/>
            <person name="Yoshinaga Y."/>
            <person name="Zwiers L.-H."/>
            <person name="Turgeon B."/>
            <person name="Goodwin S."/>
            <person name="Spatafora J."/>
            <person name="Crous P."/>
            <person name="Grigoriev I."/>
        </authorList>
    </citation>
    <scope>NUCLEOTIDE SEQUENCE</scope>
    <source>
        <strain evidence="5">CBS 110217</strain>
    </source>
</reference>
<keyword evidence="1" id="KW-0175">Coiled coil</keyword>
<evidence type="ECO:0000313" key="5">
    <source>
        <dbReference type="EMBL" id="KAF2032653.1"/>
    </source>
</evidence>
<dbReference type="AlphaFoldDB" id="A0A9P4HDQ5"/>
<dbReference type="Proteomes" id="UP000799777">
    <property type="component" value="Unassembled WGS sequence"/>
</dbReference>
<evidence type="ECO:0000259" key="3">
    <source>
        <dbReference type="Pfam" id="PF23394"/>
    </source>
</evidence>
<dbReference type="InterPro" id="IPR057559">
    <property type="entry name" value="SAM_6"/>
</dbReference>
<proteinExistence type="predicted"/>
<feature type="coiled-coil region" evidence="1">
    <location>
        <begin position="445"/>
        <end position="489"/>
    </location>
</feature>
<dbReference type="Pfam" id="PF23395">
    <property type="entry name" value="SAM_6"/>
    <property type="match status" value="1"/>
</dbReference>
<evidence type="ECO:0000256" key="1">
    <source>
        <dbReference type="SAM" id="Coils"/>
    </source>
</evidence>
<feature type="domain" description="DUF7102" evidence="3">
    <location>
        <begin position="613"/>
        <end position="748"/>
    </location>
</feature>
<dbReference type="OrthoDB" id="3647246at2759"/>
<organism evidence="5 6">
    <name type="scientific">Setomelanomma holmii</name>
    <dbReference type="NCBI Taxonomy" id="210430"/>
    <lineage>
        <taxon>Eukaryota</taxon>
        <taxon>Fungi</taxon>
        <taxon>Dikarya</taxon>
        <taxon>Ascomycota</taxon>
        <taxon>Pezizomycotina</taxon>
        <taxon>Dothideomycetes</taxon>
        <taxon>Pleosporomycetidae</taxon>
        <taxon>Pleosporales</taxon>
        <taxon>Pleosporineae</taxon>
        <taxon>Phaeosphaeriaceae</taxon>
        <taxon>Setomelanomma</taxon>
    </lineage>
</organism>
<dbReference type="Pfam" id="PF23394">
    <property type="entry name" value="DUF7102"/>
    <property type="match status" value="1"/>
</dbReference>
<accession>A0A9P4HDQ5</accession>
<dbReference type="InterPro" id="IPR055528">
    <property type="entry name" value="DUF7102"/>
</dbReference>
<feature type="domain" description="SAM-like" evidence="4">
    <location>
        <begin position="763"/>
        <end position="850"/>
    </location>
</feature>
<sequence>MEPDQGNQELGTLEFARHYGLCTPYDQEALLIGNVLPPCSDTFDQDLLAPSNACITNKVNTLIKERLAVNKETAVLLKAVLDSRELPPIEPPSTARWKWVLSLKQEVPVLPTDSDLDQLTFGSIVVPDFQNMKIPCEVVDEANDEGFMWPAKYLTYLAQCDAMIKAEKLAVSKDVLLHLQDAVQNSFDPKGLEMLKEESIHYKPVNSLTHKNSDSDDSMLLDIHPSDLSPLFDKQEKAILKRRADDLKIEGPLTPPMFSTSPLKKFKFVTFKDIVDEFPAAPWAGDEGGDGQEALDSDGDPDGAWKEFERFGQKAERLVANEKLSGADTTARVDIPDVDFTLPVAPWNEYSQRKGGKHRPGDTGIDAQMKFLLRIKREDLAVGASWHGVSSLERCLHWVIFTTKVSKINLDEQLHGHIELDQILAELPTDTIATSSAQVWKPEDLRLLNEDLEEDEIDLAEVEECKDVEVLIRKRKLEMEEEAAELQRKRILPQSVSQGHVQPLQDVLISRQWEDAQVVALSDLKHPSKTLRHAGPRPQSSLARHETTKAPKQPANDLMFGGFSATSALHKFMETRGKDMKSERTKHSEASQPSKTAKPSATMNLAIRSREPSLYPNAKIVYRDYDLPHSPAKEADVVLSPSTGLILTTLQQIKQRPLPGQPDRSPLMERMVSLQARYERLLVVIGEGLSREMETQGFNRPSDPQSTEALARLENFAEQLEGTVVIKLILGGEEALARSVIIEMAKYGLLHGSQDIGDIRPLATETTWETFLRRVGLNPFAAQVIVAWLKKPYDLQLPRSSSSTTTMGRPCTVSMFGMPAFLNMSEAERVEHFQALMGGSRILTKVSRVLDQKWVSAAHGFRL</sequence>
<protein>
    <submittedName>
        <fullName evidence="5">Uncharacterized protein</fullName>
    </submittedName>
</protein>
<feature type="compositionally biased region" description="Basic and acidic residues" evidence="2">
    <location>
        <begin position="576"/>
        <end position="589"/>
    </location>
</feature>
<feature type="region of interest" description="Disordered" evidence="2">
    <location>
        <begin position="527"/>
        <end position="559"/>
    </location>
</feature>
<feature type="compositionally biased region" description="Polar residues" evidence="2">
    <location>
        <begin position="590"/>
        <end position="601"/>
    </location>
</feature>
<feature type="region of interest" description="Disordered" evidence="2">
    <location>
        <begin position="576"/>
        <end position="601"/>
    </location>
</feature>
<dbReference type="EMBL" id="ML978171">
    <property type="protein sequence ID" value="KAF2032653.1"/>
    <property type="molecule type" value="Genomic_DNA"/>
</dbReference>
<evidence type="ECO:0000313" key="6">
    <source>
        <dbReference type="Proteomes" id="UP000799777"/>
    </source>
</evidence>
<keyword evidence="6" id="KW-1185">Reference proteome</keyword>